<evidence type="ECO:0000256" key="2">
    <source>
        <dbReference type="ARBA" id="ARBA00022553"/>
    </source>
</evidence>
<evidence type="ECO:0000256" key="3">
    <source>
        <dbReference type="SAM" id="MobiDB-lite"/>
    </source>
</evidence>
<dbReference type="InterPro" id="IPR009081">
    <property type="entry name" value="PP-bd_ACP"/>
</dbReference>
<keyword evidence="1" id="KW-0596">Phosphopantetheine</keyword>
<dbReference type="Pfam" id="PF00550">
    <property type="entry name" value="PP-binding"/>
    <property type="match status" value="1"/>
</dbReference>
<feature type="domain" description="Carrier" evidence="4">
    <location>
        <begin position="36"/>
        <end position="74"/>
    </location>
</feature>
<dbReference type="Proteomes" id="UP000000552">
    <property type="component" value="Chromosome"/>
</dbReference>
<accession>Q98AX0</accession>
<dbReference type="Gene3D" id="1.10.1200.10">
    <property type="entry name" value="ACP-like"/>
    <property type="match status" value="1"/>
</dbReference>
<sequence>MTIPGGAAKPLSHATESGATGNRVESESGESVSTIGEITTATELTSLGVDSLGLADLLWDVEQAYDIKIDMTRLTPGRISRMSATWWKPSAVCSRRRSDWTGESSLLG</sequence>
<name>Q98AX0_RHILO</name>
<dbReference type="SUPFAM" id="SSF47336">
    <property type="entry name" value="ACP-like"/>
    <property type="match status" value="1"/>
</dbReference>
<dbReference type="KEGG" id="mlo:mlr5821"/>
<evidence type="ECO:0000313" key="5">
    <source>
        <dbReference type="EMBL" id="BAB52202.1"/>
    </source>
</evidence>
<keyword evidence="2" id="KW-0597">Phosphoprotein</keyword>
<proteinExistence type="predicted"/>
<dbReference type="PROSITE" id="PS00012">
    <property type="entry name" value="PHOSPHOPANTETHEINE"/>
    <property type="match status" value="1"/>
</dbReference>
<organism evidence="5 6">
    <name type="scientific">Mesorhizobium japonicum (strain LMG 29417 / CECT 9101 / MAFF 303099)</name>
    <name type="common">Mesorhizobium loti (strain MAFF 303099)</name>
    <dbReference type="NCBI Taxonomy" id="266835"/>
    <lineage>
        <taxon>Bacteria</taxon>
        <taxon>Pseudomonadati</taxon>
        <taxon>Pseudomonadota</taxon>
        <taxon>Alphaproteobacteria</taxon>
        <taxon>Hyphomicrobiales</taxon>
        <taxon>Phyllobacteriaceae</taxon>
        <taxon>Mesorhizobium</taxon>
    </lineage>
</organism>
<evidence type="ECO:0000313" key="6">
    <source>
        <dbReference type="Proteomes" id="UP000000552"/>
    </source>
</evidence>
<evidence type="ECO:0000256" key="1">
    <source>
        <dbReference type="ARBA" id="ARBA00022450"/>
    </source>
</evidence>
<protein>
    <submittedName>
        <fullName evidence="5">Nodulation protein NodF</fullName>
    </submittedName>
</protein>
<dbReference type="InterPro" id="IPR036736">
    <property type="entry name" value="ACP-like_sf"/>
</dbReference>
<dbReference type="EMBL" id="BA000012">
    <property type="protein sequence ID" value="BAB52202.1"/>
    <property type="molecule type" value="Genomic_DNA"/>
</dbReference>
<dbReference type="HOGENOM" id="CLU_2194840_0_0_5"/>
<reference evidence="5 6" key="1">
    <citation type="journal article" date="2000" name="DNA Res.">
        <title>Complete genome structure of the nitrogen-fixing symbiotic bacterium Mesorhizobium loti.</title>
        <authorList>
            <person name="Kaneko T."/>
            <person name="Nakamura Y."/>
            <person name="Sato S."/>
            <person name="Asamizu E."/>
            <person name="Kato T."/>
            <person name="Sasamoto S."/>
            <person name="Watanabe A."/>
            <person name="Idesawa K."/>
            <person name="Ishikawa A."/>
            <person name="Kawashima K."/>
            <person name="Kimura T."/>
            <person name="Kishida Y."/>
            <person name="Kiyokawa C."/>
            <person name="Kohara M."/>
            <person name="Matsumoto M."/>
            <person name="Matsuno A."/>
            <person name="Mochizuki Y."/>
            <person name="Nakayama S."/>
            <person name="Nakazaki N."/>
            <person name="Shimpo S."/>
            <person name="Sugimoto M."/>
            <person name="Takeuchi C."/>
            <person name="Yamada M."/>
            <person name="Tabata S."/>
        </authorList>
    </citation>
    <scope>NUCLEOTIDE SEQUENCE [LARGE SCALE GENOMIC DNA]</scope>
    <source>
        <strain evidence="6">LMG 29417 / CECT 9101 / MAFF 303099</strain>
    </source>
</reference>
<dbReference type="eggNOG" id="COG0236">
    <property type="taxonomic scope" value="Bacteria"/>
</dbReference>
<dbReference type="AlphaFoldDB" id="Q98AX0"/>
<gene>
    <name evidence="5" type="ordered locus">mlr5821</name>
</gene>
<evidence type="ECO:0000259" key="4">
    <source>
        <dbReference type="Pfam" id="PF00550"/>
    </source>
</evidence>
<feature type="region of interest" description="Disordered" evidence="3">
    <location>
        <begin position="1"/>
        <end position="34"/>
    </location>
</feature>
<dbReference type="InterPro" id="IPR006162">
    <property type="entry name" value="Ppantetheine_attach_site"/>
</dbReference>